<proteinExistence type="predicted"/>
<sequence>MELHVDQLIVRKDNSGSHLAFIAWRRITIILKQISLWKVSASVPYTSKYVAFGIRVAHLMVATVWPSGSYRTSRLMLMFAFRNPLCIFKAFGIDVYVI</sequence>
<reference evidence="2" key="1">
    <citation type="journal article" date="2015" name="Nat. Genet.">
        <title>The genome and transcriptome of the zoonotic hookworm Ancylostoma ceylanicum identify infection-specific gene families.</title>
        <authorList>
            <person name="Schwarz E.M."/>
            <person name="Hu Y."/>
            <person name="Antoshechkin I."/>
            <person name="Miller M.M."/>
            <person name="Sternberg P.W."/>
            <person name="Aroian R.V."/>
        </authorList>
    </citation>
    <scope>NUCLEOTIDE SEQUENCE</scope>
    <source>
        <strain evidence="2">HY135</strain>
    </source>
</reference>
<dbReference type="EMBL" id="JARK01001725">
    <property type="protein sequence ID" value="EYB81213.1"/>
    <property type="molecule type" value="Genomic_DNA"/>
</dbReference>
<gene>
    <name evidence="1" type="primary">Acey_s0389.g517</name>
    <name evidence="1" type="ORF">Y032_0389g517</name>
</gene>
<name>A0A016RSB9_9BILA</name>
<evidence type="ECO:0000313" key="2">
    <source>
        <dbReference type="Proteomes" id="UP000024635"/>
    </source>
</evidence>
<organism evidence="1 2">
    <name type="scientific">Ancylostoma ceylanicum</name>
    <dbReference type="NCBI Taxonomy" id="53326"/>
    <lineage>
        <taxon>Eukaryota</taxon>
        <taxon>Metazoa</taxon>
        <taxon>Ecdysozoa</taxon>
        <taxon>Nematoda</taxon>
        <taxon>Chromadorea</taxon>
        <taxon>Rhabditida</taxon>
        <taxon>Rhabditina</taxon>
        <taxon>Rhabditomorpha</taxon>
        <taxon>Strongyloidea</taxon>
        <taxon>Ancylostomatidae</taxon>
        <taxon>Ancylostomatinae</taxon>
        <taxon>Ancylostoma</taxon>
    </lineage>
</organism>
<dbReference type="AlphaFoldDB" id="A0A016RSB9"/>
<comment type="caution">
    <text evidence="1">The sequence shown here is derived from an EMBL/GenBank/DDBJ whole genome shotgun (WGS) entry which is preliminary data.</text>
</comment>
<evidence type="ECO:0000313" key="1">
    <source>
        <dbReference type="EMBL" id="EYB81213.1"/>
    </source>
</evidence>
<accession>A0A016RSB9</accession>
<dbReference type="Proteomes" id="UP000024635">
    <property type="component" value="Unassembled WGS sequence"/>
</dbReference>
<protein>
    <submittedName>
        <fullName evidence="1">Uncharacterized protein</fullName>
    </submittedName>
</protein>
<keyword evidence="2" id="KW-1185">Reference proteome</keyword>